<keyword evidence="2" id="KW-1185">Reference proteome</keyword>
<proteinExistence type="predicted"/>
<name>A0A6G8IN07_9BURK</name>
<sequence length="192" mass="20913">MAHVPPDSVSGTPLPPPLNLLQDLLGALRPPAWAVDELQNRLVLLLNHVLQQEPAATERLKRQAGKAIQLHWGDFHLMLAPTRAGLLERCDPASATPELRVTLTQTSPIDIAQRVLAGDKPGVDIQGDVQLAAEIAWLVDNVRWDVEEDLSRIVGDAPAHALVGFARRAAEAVKAFAERMPRPPARSAKVDR</sequence>
<protein>
    <recommendedName>
        <fullName evidence="3">Ubiquinone biosynthesis protein UbiJ</fullName>
    </recommendedName>
</protein>
<dbReference type="Proteomes" id="UP000503162">
    <property type="component" value="Chromosome"/>
</dbReference>
<accession>A0A6G8IN07</accession>
<gene>
    <name evidence="1" type="ORF">G9Q37_21180</name>
</gene>
<dbReference type="RefSeq" id="WP_166230543.1">
    <property type="nucleotide sequence ID" value="NZ_CP049989.1"/>
</dbReference>
<dbReference type="InterPro" id="IPR038989">
    <property type="entry name" value="UbiJ"/>
</dbReference>
<dbReference type="EMBL" id="CP049989">
    <property type="protein sequence ID" value="QIM54499.1"/>
    <property type="molecule type" value="Genomic_DNA"/>
</dbReference>
<reference evidence="1 2" key="1">
    <citation type="submission" date="2020-03" db="EMBL/GenBank/DDBJ databases">
        <title>Hydrogenophaga sp. nov. isolated from cyanobacterial mat.</title>
        <authorList>
            <person name="Thorat V."/>
            <person name="Kirdat K."/>
            <person name="Tiwarekar B."/>
            <person name="Costa E.D."/>
            <person name="Yadav A."/>
        </authorList>
    </citation>
    <scope>NUCLEOTIDE SEQUENCE [LARGE SCALE GENOMIC DNA]</scope>
    <source>
        <strain evidence="1 2">BA0156</strain>
    </source>
</reference>
<evidence type="ECO:0000313" key="2">
    <source>
        <dbReference type="Proteomes" id="UP000503162"/>
    </source>
</evidence>
<evidence type="ECO:0008006" key="3">
    <source>
        <dbReference type="Google" id="ProtNLM"/>
    </source>
</evidence>
<dbReference type="PANTHER" id="PTHR38693:SF1">
    <property type="entry name" value="UBIQUINONE BIOSYNTHESIS ACCESSORY FACTOR UBIJ"/>
    <property type="match status" value="1"/>
</dbReference>
<dbReference type="PANTHER" id="PTHR38693">
    <property type="entry name" value="UBIQUINONE BIOSYNTHESIS PROTEIN UBIJ"/>
    <property type="match status" value="1"/>
</dbReference>
<dbReference type="KEGG" id="hcz:G9Q37_21180"/>
<dbReference type="GO" id="GO:0006744">
    <property type="term" value="P:ubiquinone biosynthetic process"/>
    <property type="evidence" value="ECO:0007669"/>
    <property type="project" value="InterPro"/>
</dbReference>
<evidence type="ECO:0000313" key="1">
    <source>
        <dbReference type="EMBL" id="QIM54499.1"/>
    </source>
</evidence>
<dbReference type="AlphaFoldDB" id="A0A6G8IN07"/>
<organism evidence="1 2">
    <name type="scientific">Hydrogenophaga crocea</name>
    <dbReference type="NCBI Taxonomy" id="2716225"/>
    <lineage>
        <taxon>Bacteria</taxon>
        <taxon>Pseudomonadati</taxon>
        <taxon>Pseudomonadota</taxon>
        <taxon>Betaproteobacteria</taxon>
        <taxon>Burkholderiales</taxon>
        <taxon>Comamonadaceae</taxon>
        <taxon>Hydrogenophaga</taxon>
    </lineage>
</organism>